<dbReference type="VEuPathDB" id="FungiDB:MELLADRAFT_107417"/>
<dbReference type="GeneID" id="18923165"/>
<feature type="region of interest" description="Disordered" evidence="1">
    <location>
        <begin position="29"/>
        <end position="72"/>
    </location>
</feature>
<dbReference type="RefSeq" id="XP_007411071.1">
    <property type="nucleotide sequence ID" value="XM_007411009.1"/>
</dbReference>
<protein>
    <submittedName>
        <fullName evidence="2">Uncharacterized protein</fullName>
    </submittedName>
</protein>
<evidence type="ECO:0000313" key="3">
    <source>
        <dbReference type="Proteomes" id="UP000001072"/>
    </source>
</evidence>
<dbReference type="HOGENOM" id="CLU_1938623_0_0_1"/>
<sequence length="130" mass="14194">MIDNLILGVADPPHAQGFRSFHLLTHLSRHLPKPPPTTPKISRTQGKGKAKEFAPVDLPLDLPSPDADLSDPETTIAQTATVVKQTPAKEAPVVKAKKSKALTKAVIVPDELEQEDEDIAEEDSDWEMED</sequence>
<gene>
    <name evidence="2" type="ORF">MELLADRAFT_107417</name>
</gene>
<proteinExistence type="predicted"/>
<evidence type="ECO:0000256" key="1">
    <source>
        <dbReference type="SAM" id="MobiDB-lite"/>
    </source>
</evidence>
<dbReference type="AlphaFoldDB" id="F4RPQ6"/>
<evidence type="ECO:0000313" key="2">
    <source>
        <dbReference type="EMBL" id="EGG05582.1"/>
    </source>
</evidence>
<dbReference type="EMBL" id="GL883112">
    <property type="protein sequence ID" value="EGG05582.1"/>
    <property type="molecule type" value="Genomic_DNA"/>
</dbReference>
<feature type="compositionally biased region" description="Low complexity" evidence="1">
    <location>
        <begin position="55"/>
        <end position="67"/>
    </location>
</feature>
<reference evidence="3" key="1">
    <citation type="journal article" date="2011" name="Proc. Natl. Acad. Sci. U.S.A.">
        <title>Obligate biotrophy features unraveled by the genomic analysis of rust fungi.</title>
        <authorList>
            <person name="Duplessis S."/>
            <person name="Cuomo C.A."/>
            <person name="Lin Y.-C."/>
            <person name="Aerts A."/>
            <person name="Tisserant E."/>
            <person name="Veneault-Fourrey C."/>
            <person name="Joly D.L."/>
            <person name="Hacquard S."/>
            <person name="Amselem J."/>
            <person name="Cantarel B.L."/>
            <person name="Chiu R."/>
            <person name="Coutinho P.M."/>
            <person name="Feau N."/>
            <person name="Field M."/>
            <person name="Frey P."/>
            <person name="Gelhaye E."/>
            <person name="Goldberg J."/>
            <person name="Grabherr M.G."/>
            <person name="Kodira C.D."/>
            <person name="Kohler A."/>
            <person name="Kuees U."/>
            <person name="Lindquist E.A."/>
            <person name="Lucas S.M."/>
            <person name="Mago R."/>
            <person name="Mauceli E."/>
            <person name="Morin E."/>
            <person name="Murat C."/>
            <person name="Pangilinan J.L."/>
            <person name="Park R."/>
            <person name="Pearson M."/>
            <person name="Quesneville H."/>
            <person name="Rouhier N."/>
            <person name="Sakthikumar S."/>
            <person name="Salamov A.A."/>
            <person name="Schmutz J."/>
            <person name="Selles B."/>
            <person name="Shapiro H."/>
            <person name="Tanguay P."/>
            <person name="Tuskan G.A."/>
            <person name="Henrissat B."/>
            <person name="Van de Peer Y."/>
            <person name="Rouze P."/>
            <person name="Ellis J.G."/>
            <person name="Dodds P.N."/>
            <person name="Schein J.E."/>
            <person name="Zhong S."/>
            <person name="Hamelin R.C."/>
            <person name="Grigoriev I.V."/>
            <person name="Szabo L.J."/>
            <person name="Martin F."/>
        </authorList>
    </citation>
    <scope>NUCLEOTIDE SEQUENCE [LARGE SCALE GENOMIC DNA]</scope>
    <source>
        <strain evidence="3">98AG31 / pathotype 3-4-7</strain>
    </source>
</reference>
<keyword evidence="3" id="KW-1185">Reference proteome</keyword>
<name>F4RPQ6_MELLP</name>
<feature type="compositionally biased region" description="Acidic residues" evidence="1">
    <location>
        <begin position="110"/>
        <end position="130"/>
    </location>
</feature>
<organism evidence="3">
    <name type="scientific">Melampsora larici-populina (strain 98AG31 / pathotype 3-4-7)</name>
    <name type="common">Poplar leaf rust fungus</name>
    <dbReference type="NCBI Taxonomy" id="747676"/>
    <lineage>
        <taxon>Eukaryota</taxon>
        <taxon>Fungi</taxon>
        <taxon>Dikarya</taxon>
        <taxon>Basidiomycota</taxon>
        <taxon>Pucciniomycotina</taxon>
        <taxon>Pucciniomycetes</taxon>
        <taxon>Pucciniales</taxon>
        <taxon>Melampsoraceae</taxon>
        <taxon>Melampsora</taxon>
    </lineage>
</organism>
<accession>F4RPQ6</accession>
<feature type="region of interest" description="Disordered" evidence="1">
    <location>
        <begin position="108"/>
        <end position="130"/>
    </location>
</feature>
<dbReference type="InParanoid" id="F4RPQ6"/>
<dbReference type="KEGG" id="mlr:MELLADRAFT_107417"/>
<dbReference type="Proteomes" id="UP000001072">
    <property type="component" value="Unassembled WGS sequence"/>
</dbReference>